<evidence type="ECO:0000256" key="10">
    <source>
        <dbReference type="RuleBase" id="RU003788"/>
    </source>
</evidence>
<dbReference type="PANTHER" id="PTHR38107:SF3">
    <property type="entry name" value="LYSOZYME RRRD-RELATED"/>
    <property type="match status" value="1"/>
</dbReference>
<keyword evidence="7 9" id="KW-0578">Host cell lysis by virus</keyword>
<keyword evidence="4 9" id="KW-0081">Bacteriolytic enzyme</keyword>
<evidence type="ECO:0000313" key="11">
    <source>
        <dbReference type="EMBL" id="CAB4158505.1"/>
    </source>
</evidence>
<dbReference type="InterPro" id="IPR023346">
    <property type="entry name" value="Lysozyme-like_dom_sf"/>
</dbReference>
<comment type="catalytic activity">
    <reaction evidence="1 9 10">
        <text>Hydrolysis of (1-&gt;4)-beta-linkages between N-acetylmuramic acid and N-acetyl-D-glucosamine residues in a peptidoglycan and between N-acetyl-D-glucosamine residues in chitodextrins.</text>
        <dbReference type="EC" id="3.2.1.17"/>
    </reaction>
</comment>
<keyword evidence="2 9" id="KW-0929">Antimicrobial</keyword>
<keyword evidence="9" id="KW-1035">Host cytoplasm</keyword>
<dbReference type="GO" id="GO:0003796">
    <property type="term" value="F:lysozyme activity"/>
    <property type="evidence" value="ECO:0007669"/>
    <property type="project" value="UniProtKB-UniRule"/>
</dbReference>
<keyword evidence="3 9" id="KW-1188">Viral release from host cell</keyword>
<evidence type="ECO:0000256" key="2">
    <source>
        <dbReference type="ARBA" id="ARBA00022529"/>
    </source>
</evidence>
<organism evidence="11">
    <name type="scientific">uncultured Caudovirales phage</name>
    <dbReference type="NCBI Taxonomy" id="2100421"/>
    <lineage>
        <taxon>Viruses</taxon>
        <taxon>Duplodnaviria</taxon>
        <taxon>Heunggongvirae</taxon>
        <taxon>Uroviricota</taxon>
        <taxon>Caudoviricetes</taxon>
        <taxon>Peduoviridae</taxon>
        <taxon>Maltschvirus</taxon>
        <taxon>Maltschvirus maltsch</taxon>
    </lineage>
</organism>
<dbReference type="Gene3D" id="1.10.530.40">
    <property type="match status" value="1"/>
</dbReference>
<dbReference type="EMBL" id="LR796683">
    <property type="protein sequence ID" value="CAB4158505.1"/>
    <property type="molecule type" value="Genomic_DNA"/>
</dbReference>
<dbReference type="InterPro" id="IPR002196">
    <property type="entry name" value="Glyco_hydro_24"/>
</dbReference>
<evidence type="ECO:0000256" key="8">
    <source>
        <dbReference type="ARBA" id="ARBA00023295"/>
    </source>
</evidence>
<protein>
    <recommendedName>
        <fullName evidence="9">Endolysin</fullName>
        <ecNumber evidence="9">3.2.1.17</ecNumber>
    </recommendedName>
    <alternativeName>
        <fullName evidence="9">Lysis protein</fullName>
    </alternativeName>
    <alternativeName>
        <fullName evidence="9">Lysozyme</fullName>
    </alternativeName>
    <alternativeName>
        <fullName evidence="9">Muramidase</fullName>
    </alternativeName>
</protein>
<evidence type="ECO:0000256" key="9">
    <source>
        <dbReference type="HAMAP-Rule" id="MF_04110"/>
    </source>
</evidence>
<dbReference type="Pfam" id="PF00959">
    <property type="entry name" value="Phage_lysozyme"/>
    <property type="match status" value="1"/>
</dbReference>
<evidence type="ECO:0000256" key="1">
    <source>
        <dbReference type="ARBA" id="ARBA00000632"/>
    </source>
</evidence>
<sequence>MDKRVKVAGASLAVASASLVAFLGLWEGTDRKVYADKLARNIPTGCYGVTNAVSPVPVVVGDVWSEAQCRDVLALVTEKKQLSLAQCFRRPPSQNTFDAFSSFAHNVGMSAACGSRAMGLFNEGRLADACRALAFRPDGTPNWSFANGVFVSGLHNRRVAEMKLCLKP</sequence>
<evidence type="ECO:0000256" key="6">
    <source>
        <dbReference type="ARBA" id="ARBA00022852"/>
    </source>
</evidence>
<evidence type="ECO:0000256" key="4">
    <source>
        <dbReference type="ARBA" id="ARBA00022638"/>
    </source>
</evidence>
<dbReference type="GO" id="GO:0016998">
    <property type="term" value="P:cell wall macromolecule catabolic process"/>
    <property type="evidence" value="ECO:0007669"/>
    <property type="project" value="InterPro"/>
</dbReference>
<keyword evidence="5 9" id="KW-0378">Hydrolase</keyword>
<keyword evidence="8 9" id="KW-0326">Glycosidase</keyword>
<proteinExistence type="inferred from homology"/>
<dbReference type="InterPro" id="IPR051018">
    <property type="entry name" value="Bacteriophage_GH24"/>
</dbReference>
<evidence type="ECO:0000256" key="3">
    <source>
        <dbReference type="ARBA" id="ARBA00022612"/>
    </source>
</evidence>
<feature type="active site" description="Proton donor/acceptor" evidence="9">
    <location>
        <position position="27"/>
    </location>
</feature>
<name>A0A6J5NMX5_9CAUD</name>
<dbReference type="GO" id="GO:0030430">
    <property type="term" value="C:host cell cytoplasm"/>
    <property type="evidence" value="ECO:0007669"/>
    <property type="project" value="UniProtKB-SubCell"/>
</dbReference>
<dbReference type="InterPro" id="IPR023347">
    <property type="entry name" value="Lysozyme_dom_sf"/>
</dbReference>
<comment type="function">
    <text evidence="9">Endolysin with lysozyme activity that degrades host peptidoglycans and participates with the holin and spanin proteins in the sequential events which lead to the programmed host cell lysis releasing the mature viral particles. Once the holin has permeabilized the host cell membrane, the endolysin can reach the periplasm and break down the peptidoglycan layer.</text>
</comment>
<dbReference type="HAMAP" id="MF_04110">
    <property type="entry name" value="ENDOLYSIN_T4"/>
    <property type="match status" value="1"/>
</dbReference>
<accession>A0A6J5NMX5</accession>
<evidence type="ECO:0000256" key="7">
    <source>
        <dbReference type="ARBA" id="ARBA00023142"/>
    </source>
</evidence>
<dbReference type="PANTHER" id="PTHR38107">
    <property type="match status" value="1"/>
</dbReference>
<dbReference type="GO" id="GO:0044659">
    <property type="term" value="P:viral release from host cell by cytolysis"/>
    <property type="evidence" value="ECO:0007669"/>
    <property type="project" value="UniProtKB-UniRule"/>
</dbReference>
<gene>
    <name evidence="11" type="ORF">UFOVP708_7</name>
</gene>
<dbReference type="GO" id="GO:0042742">
    <property type="term" value="P:defense response to bacterium"/>
    <property type="evidence" value="ECO:0007669"/>
    <property type="project" value="UniProtKB-KW"/>
</dbReference>
<comment type="subcellular location">
    <subcellularLocation>
        <location evidence="9">Host cytoplasm</location>
    </subcellularLocation>
    <text evidence="9">The endolysin is cytoplasmic, but can reach the periplasmic space with the help of the holins which disrupt the host cell membrane.</text>
</comment>
<comment type="similarity">
    <text evidence="9 10">Belongs to the glycosyl hydrolase 24 family.</text>
</comment>
<dbReference type="GO" id="GO:0009253">
    <property type="term" value="P:peptidoglycan catabolic process"/>
    <property type="evidence" value="ECO:0007669"/>
    <property type="project" value="UniProtKB-UniRule"/>
</dbReference>
<dbReference type="EC" id="3.2.1.17" evidence="9"/>
<feature type="active site" description="Proton donor/acceptor" evidence="9">
    <location>
        <position position="36"/>
    </location>
</feature>
<dbReference type="InterPro" id="IPR034690">
    <property type="entry name" value="Endolysin_T4_type"/>
</dbReference>
<evidence type="ECO:0000256" key="5">
    <source>
        <dbReference type="ARBA" id="ARBA00022801"/>
    </source>
</evidence>
<keyword evidence="6 9" id="KW-0204">Cytolysis</keyword>
<dbReference type="SUPFAM" id="SSF53955">
    <property type="entry name" value="Lysozyme-like"/>
    <property type="match status" value="1"/>
</dbReference>
<reference evidence="11" key="1">
    <citation type="submission" date="2020-04" db="EMBL/GenBank/DDBJ databases">
        <authorList>
            <person name="Chiriac C."/>
            <person name="Salcher M."/>
            <person name="Ghai R."/>
            <person name="Kavagutti S V."/>
        </authorList>
    </citation>
    <scope>NUCLEOTIDE SEQUENCE</scope>
</reference>